<evidence type="ECO:0000313" key="1">
    <source>
        <dbReference type="EMBL" id="RLT78378.1"/>
    </source>
</evidence>
<comment type="caution">
    <text evidence="1">The sequence shown here is derived from an EMBL/GenBank/DDBJ whole genome shotgun (WGS) entry which is preliminary data.</text>
</comment>
<organism evidence="1 2">
    <name type="scientific">Bacteroides acidifaciens</name>
    <dbReference type="NCBI Taxonomy" id="85831"/>
    <lineage>
        <taxon>Bacteria</taxon>
        <taxon>Pseudomonadati</taxon>
        <taxon>Bacteroidota</taxon>
        <taxon>Bacteroidia</taxon>
        <taxon>Bacteroidales</taxon>
        <taxon>Bacteroidaceae</taxon>
        <taxon>Bacteroides</taxon>
    </lineage>
</organism>
<accession>A0A3L7YYR3</accession>
<dbReference type="STRING" id="1235814.GCA_000613385_00427"/>
<dbReference type="EMBL" id="RAZM01000115">
    <property type="protein sequence ID" value="RLT78378.1"/>
    <property type="molecule type" value="Genomic_DNA"/>
</dbReference>
<gene>
    <name evidence="1" type="ORF">D7Y07_19575</name>
</gene>
<dbReference type="AlphaFoldDB" id="A0A3L7YYR3"/>
<reference evidence="1 2" key="1">
    <citation type="submission" date="2018-09" db="EMBL/GenBank/DDBJ databases">
        <title>Murine metabolic-syndrome-specific gut microbial biobank.</title>
        <authorList>
            <person name="Liu C."/>
        </authorList>
    </citation>
    <scope>NUCLEOTIDE SEQUENCE [LARGE SCALE GENOMIC DNA]</scope>
    <source>
        <strain evidence="1 2">0.1X-D8-26</strain>
    </source>
</reference>
<evidence type="ECO:0000313" key="2">
    <source>
        <dbReference type="Proteomes" id="UP000267159"/>
    </source>
</evidence>
<protein>
    <submittedName>
        <fullName evidence="1">Uncharacterized protein</fullName>
    </submittedName>
</protein>
<proteinExistence type="predicted"/>
<dbReference type="Proteomes" id="UP000267159">
    <property type="component" value="Unassembled WGS sequence"/>
</dbReference>
<sequence>MGFSFFKQIFSVKKQKIEKIEPSEPSMQFVLNYSEGCEQTSRVSKEEIRRAIENLDKYGDVWLSNCRTVITPYGNCSGISCMAVPDGNPQVAVYFAMTDGLTRYVSGGYRTDDIVRMFYNYFERLEIPEISDWEKGYYTPVSPDDEPYYLYVDNEEYKYITYEDVLAALENLEAGKCTSMLLKTPGCQNGYLEVRGTKDDYIVETGGIMKKEIGWCS</sequence>
<name>A0A3L7YYR3_9BACE</name>